<sequence>MNAKKILVGGIFLVLIIGTGVSAHAKECSLSQIKFDALLSANDSQNYFQKLQKELAARKELISIVVGCAIEEAATLKARIDTSDNTETKDTRAKISNLLGNAAEYYKLQLEKVPDLGIEGSRYFSKDLLVWRQGNYAPIAKTASNFIVWSENQNLFRTAKNRLDQISGAVTILKVIENESVQKKWVEINELFKNALTENQNAKEGLQNFDPPEKTLASIKLSLESLSSTYKMLSTLVEEINALTSKIHQSPS</sequence>
<accession>A0A1G2GRI4</accession>
<name>A0A1G2GRI4_9BACT</name>
<reference evidence="1 2" key="1">
    <citation type="journal article" date="2016" name="Nat. Commun.">
        <title>Thousands of microbial genomes shed light on interconnected biogeochemical processes in an aquifer system.</title>
        <authorList>
            <person name="Anantharaman K."/>
            <person name="Brown C.T."/>
            <person name="Hug L.A."/>
            <person name="Sharon I."/>
            <person name="Castelle C.J."/>
            <person name="Probst A.J."/>
            <person name="Thomas B.C."/>
            <person name="Singh A."/>
            <person name="Wilkins M.J."/>
            <person name="Karaoz U."/>
            <person name="Brodie E.L."/>
            <person name="Williams K.H."/>
            <person name="Hubbard S.S."/>
            <person name="Banfield J.F."/>
        </authorList>
    </citation>
    <scope>NUCLEOTIDE SEQUENCE [LARGE SCALE GENOMIC DNA]</scope>
</reference>
<protein>
    <submittedName>
        <fullName evidence="1">Uncharacterized protein</fullName>
    </submittedName>
</protein>
<dbReference type="EMBL" id="MHNW01000040">
    <property type="protein sequence ID" value="OGZ52739.1"/>
    <property type="molecule type" value="Genomic_DNA"/>
</dbReference>
<proteinExistence type="predicted"/>
<dbReference type="Proteomes" id="UP000179106">
    <property type="component" value="Unassembled WGS sequence"/>
</dbReference>
<gene>
    <name evidence="1" type="ORF">A3B25_00900</name>
</gene>
<comment type="caution">
    <text evidence="1">The sequence shown here is derived from an EMBL/GenBank/DDBJ whole genome shotgun (WGS) entry which is preliminary data.</text>
</comment>
<organism evidence="1 2">
    <name type="scientific">Candidatus Ryanbacteria bacterium RIFCSPLOWO2_01_FULL_48_26</name>
    <dbReference type="NCBI Taxonomy" id="1802126"/>
    <lineage>
        <taxon>Bacteria</taxon>
        <taxon>Candidatus Ryaniibacteriota</taxon>
    </lineage>
</organism>
<evidence type="ECO:0000313" key="2">
    <source>
        <dbReference type="Proteomes" id="UP000179106"/>
    </source>
</evidence>
<dbReference type="AlphaFoldDB" id="A0A1G2GRI4"/>
<evidence type="ECO:0000313" key="1">
    <source>
        <dbReference type="EMBL" id="OGZ52739.1"/>
    </source>
</evidence>
<dbReference type="STRING" id="1802126.A3B25_00900"/>